<keyword evidence="3" id="KW-1185">Reference proteome</keyword>
<dbReference type="InterPro" id="IPR011009">
    <property type="entry name" value="Kinase-like_dom_sf"/>
</dbReference>
<name>A0A015K401_RHIIW</name>
<feature type="domain" description="Protein kinase" evidence="1">
    <location>
        <begin position="1358"/>
        <end position="1631"/>
    </location>
</feature>
<dbReference type="SUPFAM" id="SSF56112">
    <property type="entry name" value="Protein kinase-like (PK-like)"/>
    <property type="match status" value="1"/>
</dbReference>
<dbReference type="OrthoDB" id="10360979at2759"/>
<evidence type="ECO:0000259" key="1">
    <source>
        <dbReference type="PROSITE" id="PS50011"/>
    </source>
</evidence>
<proteinExistence type="predicted"/>
<evidence type="ECO:0000313" key="2">
    <source>
        <dbReference type="EMBL" id="EXX76527.1"/>
    </source>
</evidence>
<dbReference type="InterPro" id="IPR001245">
    <property type="entry name" value="Ser-Thr/Tyr_kinase_cat_dom"/>
</dbReference>
<evidence type="ECO:0000313" key="3">
    <source>
        <dbReference type="Proteomes" id="UP000022910"/>
    </source>
</evidence>
<comment type="caution">
    <text evidence="2">The sequence shown here is derived from an EMBL/GenBank/DDBJ whole genome shotgun (WGS) entry which is preliminary data.</text>
</comment>
<dbReference type="PROSITE" id="PS50011">
    <property type="entry name" value="PROTEIN_KINASE_DOM"/>
    <property type="match status" value="1"/>
</dbReference>
<accession>A0A015K401</accession>
<sequence length="1710" mass="202773">MFVEEKQSKYNENNTVFEWISYSEFIDIKELGNKCLTTAMWKEGPLHYDKDESELIRKSNKRVVLRYLHNSQDTREIINKVESYTQAYMFGIDFQNPYQDYGLSQNPDTNNYILVFNNNYLDYYCEKCGNKYRKDTDDKCIPCHINHLDWTSGNEAIDNFIQEKQSKYNENNVVFEWISYSEFIDIKEIEDKCLITAIVKESPLHYDKDENKFIKKSNEKVVLRYLHNSQDTKEIINKVESYSQVYRHQCYGLSQNPDTNDYILIFSNHYLDYYCEKCGNEYRKNTDGKQCITCQVNHLKNNWTSGNKIIDNFIQEKQSKCNENDTVFEWISYSEFINIKEIEDKCLTTAIWKEGPLHYDKDENKLIRKSNERVVLNYLYNSRDTEEIINKVESYSQAYYGFGLPYQDYDELSQNLLQDYNSHQSYGLSQNPDTNDYILIFSDNYLNYYCEKCGNNYRNYMIDIQCIPCQINHLKNNWTSGNEIIDNFIQKKQLKCNENDALFEWIPYSEIIDIREIGDKCLTTAIWKEGPLYNDRDENKLIRKSYDKIVLRYLYNSQDTREIINKVKSYLKDGLSQIPYQGYGLAQIPHQGYGLSQNPDTNDYILIFGNIYLNYYCEKCGNQYNKYTDGKWCKLCQINHLKNNFTNWTSKNEIIDDFIQERQLNHDKNDVVFEWIPYSELIDIKEIGDKYLTAAIWKEGPLYYNKDENKLIRKLYEKVVLRYLHDSRDTREIINKVKSYLKDVLSQIPHQDYGLSQITCQGYGLSQNPDTNDYILIFNNIYLNHYCEKCGNKYEKSMDDKWCKPCQINHLKNNFIIRTNENEIINNFIQEKQLNINKNDTVFEWISYSDFINIKEIGDSKDLTTAIWKEGPLHYDKDENKFVRISYENVVLRYLHNSRDAITGEIINKVESYLKDFQVYELSRNSRPGYNSHQSYGLSQNLDTNVYILVFSNIYLNYYCEKCGNKYEKNTNDKRCNSCKPCQMNLLKNNFTNWTSKNEIVDNFIQERQLNYNKNGALFEWIPYNELIDIKEIGDKCLTRAIWKNGPLHYDKDENKLIRKSYEKVVLRYLYNLQDVITGEIIDEIKSYLRDDLSHQGRLSSQITHQGYGLSQNPDTNDYILIFSNNHLQYYCEKCGGEYIKCKYSKWCKLCQINYLKSNFTNWTSGNERIDDFIQKKQLKYNDMVNRNDIFGYNGNVEYNGNDIIFEWIPFDRLIDVKEIRIGDFAMAKWIDGPLYYSNQKLKRMSSEKVLLKYLYSSQNINNEFLNKIMYLMENSYGISQNPNTDNYILVYKVGYNCENCGEKYNNKFEIDNKSCMRCQTNHENKKINDLIQEMKLNIDHNSGFFNIMFEWIPYNQFYDIKKIGEGGFSTIYSAIWKDGLLVYDLVNWKRKSYTYVALKCLHNSQNFIDEFINEVKAYPKQKIDNILKIYGISQNPNTKDYIMVLEYAEGGNFNNYLDNNYESFDWLNGLKVLTNIISGLSKIHQNQMVHRDFHIGNILFVIDGYCYNDYNACISDMGLCRKIDDIDETSIYGVIPYVAPEVLRGKPYSQAADIYSFGMIMYFVATGRQPFSNFSHDEILVLNICNGIKPEINEKIAPKCYVDLMKTCWDLDADNRPNSIEIKEFIELFYNSLDQNFKVKKKQHHEIEEQFKETQESRKENLLTIKNNKSTTHAKAIYTSRLLNPFTKILSEYDDNINNNTVEITDFAK</sequence>
<dbReference type="HOGENOM" id="CLU_000288_7_8_1"/>
<dbReference type="GO" id="GO:0005524">
    <property type="term" value="F:ATP binding"/>
    <property type="evidence" value="ECO:0007669"/>
    <property type="project" value="InterPro"/>
</dbReference>
<dbReference type="InterPro" id="IPR051681">
    <property type="entry name" value="Ser/Thr_Kinases-Pseudokinases"/>
</dbReference>
<dbReference type="PANTHER" id="PTHR44329">
    <property type="entry name" value="SERINE/THREONINE-PROTEIN KINASE TNNI3K-RELATED"/>
    <property type="match status" value="1"/>
</dbReference>
<dbReference type="Pfam" id="PF07714">
    <property type="entry name" value="PK_Tyr_Ser-Thr"/>
    <property type="match status" value="1"/>
</dbReference>
<reference evidence="2 3" key="1">
    <citation type="submission" date="2014-02" db="EMBL/GenBank/DDBJ databases">
        <title>Single nucleus genome sequencing reveals high similarity among nuclei of an endomycorrhizal fungus.</title>
        <authorList>
            <person name="Lin K."/>
            <person name="Geurts R."/>
            <person name="Zhang Z."/>
            <person name="Limpens E."/>
            <person name="Saunders D.G."/>
            <person name="Mu D."/>
            <person name="Pang E."/>
            <person name="Cao H."/>
            <person name="Cha H."/>
            <person name="Lin T."/>
            <person name="Zhou Q."/>
            <person name="Shang Y."/>
            <person name="Li Y."/>
            <person name="Ivanov S."/>
            <person name="Sharma T."/>
            <person name="Velzen R.V."/>
            <person name="Ruijter N.D."/>
            <person name="Aanen D.K."/>
            <person name="Win J."/>
            <person name="Kamoun S."/>
            <person name="Bisseling T."/>
            <person name="Huang S."/>
        </authorList>
    </citation>
    <scope>NUCLEOTIDE SEQUENCE [LARGE SCALE GENOMIC DNA]</scope>
    <source>
        <strain evidence="3">DAOM197198w</strain>
    </source>
</reference>
<dbReference type="GO" id="GO:0004674">
    <property type="term" value="F:protein serine/threonine kinase activity"/>
    <property type="evidence" value="ECO:0007669"/>
    <property type="project" value="TreeGrafter"/>
</dbReference>
<gene>
    <name evidence="2" type="ORF">RirG_032400</name>
</gene>
<protein>
    <submittedName>
        <fullName evidence="2">Ste11p</fullName>
    </submittedName>
</protein>
<organism evidence="2 3">
    <name type="scientific">Rhizophagus irregularis (strain DAOM 197198w)</name>
    <name type="common">Glomus intraradices</name>
    <dbReference type="NCBI Taxonomy" id="1432141"/>
    <lineage>
        <taxon>Eukaryota</taxon>
        <taxon>Fungi</taxon>
        <taxon>Fungi incertae sedis</taxon>
        <taxon>Mucoromycota</taxon>
        <taxon>Glomeromycotina</taxon>
        <taxon>Glomeromycetes</taxon>
        <taxon>Glomerales</taxon>
        <taxon>Glomeraceae</taxon>
        <taxon>Rhizophagus</taxon>
    </lineage>
</organism>
<dbReference type="InterPro" id="IPR000719">
    <property type="entry name" value="Prot_kinase_dom"/>
</dbReference>
<dbReference type="Proteomes" id="UP000022910">
    <property type="component" value="Unassembled WGS sequence"/>
</dbReference>
<dbReference type="Gene3D" id="1.10.510.10">
    <property type="entry name" value="Transferase(Phosphotransferase) domain 1"/>
    <property type="match status" value="1"/>
</dbReference>
<dbReference type="EMBL" id="JEMT01012197">
    <property type="protein sequence ID" value="EXX76527.1"/>
    <property type="molecule type" value="Genomic_DNA"/>
</dbReference>